<dbReference type="InterPro" id="IPR050491">
    <property type="entry name" value="AmpC-like"/>
</dbReference>
<sequence>MKLFLRLLPVLLFLISCEKDDASPNSTKLLDDKLEKLYKESLLAGFSVAITDDSSVLYKNAFGYADIEQQKKYDDRTIHNIGSISKTYIAIAIMKAVEQQKLQLDADINTYLPFDITHPYHPEKPITIRHLATHTSGISDDITYYKSYVFEHPEQVDPSYYPQEYHPLISTIKGNKKIDDAIFFQNALSSSGNWYTKETFLSNAPGSKYEYSNIGAALAAYVIEQATGMSYEDYTKKHIFSPLQMNDTGWSFNQIDMNLHATLYYEKELKTPMYSLITKADGGVLTNTTDFTKYMIEIINAYHGKGTLLSEQSYREIFTHQATLAPIKETKGGLFWELPNTKIYHDGGDPGIMTICLIDPIKNRGYYFMTNMSDDFNPEVVISIRKIWNVLKNNTSY</sequence>
<evidence type="ECO:0000313" key="2">
    <source>
        <dbReference type="EMBL" id="MFD2593680.1"/>
    </source>
</evidence>
<dbReference type="PANTHER" id="PTHR46825">
    <property type="entry name" value="D-ALANYL-D-ALANINE-CARBOXYPEPTIDASE/ENDOPEPTIDASE AMPH"/>
    <property type="match status" value="1"/>
</dbReference>
<dbReference type="Proteomes" id="UP001597459">
    <property type="component" value="Unassembled WGS sequence"/>
</dbReference>
<dbReference type="EC" id="3.-.-.-" evidence="2"/>
<dbReference type="RefSeq" id="WP_378253832.1">
    <property type="nucleotide sequence ID" value="NZ_JBHSJV010000001.1"/>
</dbReference>
<proteinExistence type="predicted"/>
<keyword evidence="2" id="KW-0378">Hydrolase</keyword>
<accession>A0ABW5NDY7</accession>
<evidence type="ECO:0000313" key="3">
    <source>
        <dbReference type="Proteomes" id="UP001597459"/>
    </source>
</evidence>
<dbReference type="Pfam" id="PF00144">
    <property type="entry name" value="Beta-lactamase"/>
    <property type="match status" value="1"/>
</dbReference>
<dbReference type="InterPro" id="IPR012338">
    <property type="entry name" value="Beta-lactam/transpept-like"/>
</dbReference>
<comment type="caution">
    <text evidence="2">The sequence shown here is derived from an EMBL/GenBank/DDBJ whole genome shotgun (WGS) entry which is preliminary data.</text>
</comment>
<keyword evidence="3" id="KW-1185">Reference proteome</keyword>
<name>A0ABW5NDY7_9FLAO</name>
<organism evidence="2 3">
    <name type="scientific">Aquimarina hainanensis</name>
    <dbReference type="NCBI Taxonomy" id="1578017"/>
    <lineage>
        <taxon>Bacteria</taxon>
        <taxon>Pseudomonadati</taxon>
        <taxon>Bacteroidota</taxon>
        <taxon>Flavobacteriia</taxon>
        <taxon>Flavobacteriales</taxon>
        <taxon>Flavobacteriaceae</taxon>
        <taxon>Aquimarina</taxon>
    </lineage>
</organism>
<evidence type="ECO:0000259" key="1">
    <source>
        <dbReference type="Pfam" id="PF00144"/>
    </source>
</evidence>
<feature type="domain" description="Beta-lactamase-related" evidence="1">
    <location>
        <begin position="31"/>
        <end position="373"/>
    </location>
</feature>
<dbReference type="SUPFAM" id="SSF56601">
    <property type="entry name" value="beta-lactamase/transpeptidase-like"/>
    <property type="match status" value="1"/>
</dbReference>
<dbReference type="InterPro" id="IPR001466">
    <property type="entry name" value="Beta-lactam-related"/>
</dbReference>
<dbReference type="PROSITE" id="PS51257">
    <property type="entry name" value="PROKAR_LIPOPROTEIN"/>
    <property type="match status" value="1"/>
</dbReference>
<protein>
    <submittedName>
        <fullName evidence="2">Serine hydrolase domain-containing protein</fullName>
        <ecNumber evidence="2">3.-.-.-</ecNumber>
    </submittedName>
</protein>
<dbReference type="GO" id="GO:0016787">
    <property type="term" value="F:hydrolase activity"/>
    <property type="evidence" value="ECO:0007669"/>
    <property type="project" value="UniProtKB-KW"/>
</dbReference>
<dbReference type="EMBL" id="JBHULX010000048">
    <property type="protein sequence ID" value="MFD2593680.1"/>
    <property type="molecule type" value="Genomic_DNA"/>
</dbReference>
<dbReference type="Gene3D" id="3.40.710.10">
    <property type="entry name" value="DD-peptidase/beta-lactamase superfamily"/>
    <property type="match status" value="1"/>
</dbReference>
<dbReference type="PANTHER" id="PTHR46825:SF9">
    <property type="entry name" value="BETA-LACTAMASE-RELATED DOMAIN-CONTAINING PROTEIN"/>
    <property type="match status" value="1"/>
</dbReference>
<reference evidence="3" key="1">
    <citation type="journal article" date="2019" name="Int. J. Syst. Evol. Microbiol.">
        <title>The Global Catalogue of Microorganisms (GCM) 10K type strain sequencing project: providing services to taxonomists for standard genome sequencing and annotation.</title>
        <authorList>
            <consortium name="The Broad Institute Genomics Platform"/>
            <consortium name="The Broad Institute Genome Sequencing Center for Infectious Disease"/>
            <person name="Wu L."/>
            <person name="Ma J."/>
        </authorList>
    </citation>
    <scope>NUCLEOTIDE SEQUENCE [LARGE SCALE GENOMIC DNA]</scope>
    <source>
        <strain evidence="3">KCTC 42423</strain>
    </source>
</reference>
<gene>
    <name evidence="2" type="ORF">ACFSTE_22770</name>
</gene>